<dbReference type="InterPro" id="IPR043428">
    <property type="entry name" value="LivM-like"/>
</dbReference>
<keyword evidence="3 7" id="KW-0812">Transmembrane</keyword>
<evidence type="ECO:0000256" key="7">
    <source>
        <dbReference type="SAM" id="Phobius"/>
    </source>
</evidence>
<feature type="transmembrane region" description="Helical" evidence="7">
    <location>
        <begin position="106"/>
        <end position="123"/>
    </location>
</feature>
<keyword evidence="4 7" id="KW-1133">Transmembrane helix</keyword>
<dbReference type="EMBL" id="PDVP01000017">
    <property type="protein sequence ID" value="PHP65240.1"/>
    <property type="molecule type" value="Genomic_DNA"/>
</dbReference>
<keyword evidence="9" id="KW-1185">Reference proteome</keyword>
<dbReference type="GO" id="GO:0005886">
    <property type="term" value="C:plasma membrane"/>
    <property type="evidence" value="ECO:0007669"/>
    <property type="project" value="UniProtKB-SubCell"/>
</dbReference>
<evidence type="ECO:0000256" key="1">
    <source>
        <dbReference type="ARBA" id="ARBA00004651"/>
    </source>
</evidence>
<dbReference type="Proteomes" id="UP000221168">
    <property type="component" value="Unassembled WGS sequence"/>
</dbReference>
<comment type="caution">
    <text evidence="8">The sequence shown here is derived from an EMBL/GenBank/DDBJ whole genome shotgun (WGS) entry which is preliminary data.</text>
</comment>
<dbReference type="RefSeq" id="WP_099308198.1">
    <property type="nucleotide sequence ID" value="NZ_PDVP01000017.1"/>
</dbReference>
<feature type="transmembrane region" description="Helical" evidence="7">
    <location>
        <begin position="49"/>
        <end position="66"/>
    </location>
</feature>
<dbReference type="AlphaFoldDB" id="A0A2G1QIF8"/>
<protein>
    <submittedName>
        <fullName evidence="8">Branched-chain amino acid ABC transporter permease</fullName>
    </submittedName>
</protein>
<proteinExistence type="predicted"/>
<feature type="transmembrane region" description="Helical" evidence="7">
    <location>
        <begin position="240"/>
        <end position="264"/>
    </location>
</feature>
<sequence length="329" mass="35257">MKPAHLALILGFAAALAAPFYFYPVLLMTILCFVVFACSFNLLLGYTGLLCFGHAMFFGTAAYMTGLALKTTGISVELAIAFGALVAGLLGLLVGYLAIRRQGIQFAMITLAFSQLVFFFLLQSEFTGGEDGMQSIPRTPLFGLVNVDDSFNYYYVILALTILAVAAYYRIVNSPYGEVLKAVRDNQQRVESLGFSPERVKLVAFVLSATMAGMAGGMKATVYQFATLTDASWQVSGEVIIMTLLGGLGTLSGPLFGAGIIIWLNDELAGFGEWALILQGAILLAVIIFFRRGFVGELSALFRWVARKRRGDGGTPPPVQEGATATGPG</sequence>
<evidence type="ECO:0000256" key="6">
    <source>
        <dbReference type="SAM" id="MobiDB-lite"/>
    </source>
</evidence>
<comment type="subcellular location">
    <subcellularLocation>
        <location evidence="1">Cell membrane</location>
        <topology evidence="1">Multi-pass membrane protein</topology>
    </subcellularLocation>
</comment>
<gene>
    <name evidence="8" type="ORF">CSC94_20240</name>
</gene>
<dbReference type="Pfam" id="PF02653">
    <property type="entry name" value="BPD_transp_2"/>
    <property type="match status" value="1"/>
</dbReference>
<feature type="transmembrane region" description="Helical" evidence="7">
    <location>
        <begin position="271"/>
        <end position="290"/>
    </location>
</feature>
<evidence type="ECO:0000256" key="3">
    <source>
        <dbReference type="ARBA" id="ARBA00022692"/>
    </source>
</evidence>
<feature type="transmembrane region" description="Helical" evidence="7">
    <location>
        <begin position="153"/>
        <end position="171"/>
    </location>
</feature>
<evidence type="ECO:0000256" key="2">
    <source>
        <dbReference type="ARBA" id="ARBA00022475"/>
    </source>
</evidence>
<evidence type="ECO:0000256" key="4">
    <source>
        <dbReference type="ARBA" id="ARBA00022989"/>
    </source>
</evidence>
<feature type="transmembrane region" description="Helical" evidence="7">
    <location>
        <begin position="78"/>
        <end position="99"/>
    </location>
</feature>
<name>A0A2G1QIF8_9HYPH</name>
<dbReference type="OrthoDB" id="9804361at2"/>
<dbReference type="CDD" id="cd06581">
    <property type="entry name" value="TM_PBP1_LivM_like"/>
    <property type="match status" value="1"/>
</dbReference>
<dbReference type="InterPro" id="IPR001851">
    <property type="entry name" value="ABC_transp_permease"/>
</dbReference>
<dbReference type="GO" id="GO:0015658">
    <property type="term" value="F:branched-chain amino acid transmembrane transporter activity"/>
    <property type="evidence" value="ECO:0007669"/>
    <property type="project" value="InterPro"/>
</dbReference>
<feature type="region of interest" description="Disordered" evidence="6">
    <location>
        <begin position="310"/>
        <end position="329"/>
    </location>
</feature>
<evidence type="ECO:0000313" key="9">
    <source>
        <dbReference type="Proteomes" id="UP000221168"/>
    </source>
</evidence>
<dbReference type="PANTHER" id="PTHR30482">
    <property type="entry name" value="HIGH-AFFINITY BRANCHED-CHAIN AMINO ACID TRANSPORT SYSTEM PERMEASE"/>
    <property type="match status" value="1"/>
</dbReference>
<dbReference type="PANTHER" id="PTHR30482:SF17">
    <property type="entry name" value="ABC TRANSPORTER ATP-BINDING PROTEIN"/>
    <property type="match status" value="1"/>
</dbReference>
<organism evidence="8 9">
    <name type="scientific">Zhengella mangrovi</name>
    <dbReference type="NCBI Taxonomy" id="1982044"/>
    <lineage>
        <taxon>Bacteria</taxon>
        <taxon>Pseudomonadati</taxon>
        <taxon>Pseudomonadota</taxon>
        <taxon>Alphaproteobacteria</taxon>
        <taxon>Hyphomicrobiales</taxon>
        <taxon>Notoacmeibacteraceae</taxon>
        <taxon>Zhengella</taxon>
    </lineage>
</organism>
<feature type="transmembrane region" description="Helical" evidence="7">
    <location>
        <begin position="202"/>
        <end position="220"/>
    </location>
</feature>
<evidence type="ECO:0000313" key="8">
    <source>
        <dbReference type="EMBL" id="PHP65240.1"/>
    </source>
</evidence>
<accession>A0A2G1QIF8</accession>
<keyword evidence="5 7" id="KW-0472">Membrane</keyword>
<reference evidence="8 9" key="1">
    <citation type="submission" date="2017-10" db="EMBL/GenBank/DDBJ databases">
        <title>Sedimentibacterium mangrovi gen. nov., sp. nov., a novel member of family Phyllobacteriacea isolated from mangrove sediment.</title>
        <authorList>
            <person name="Liao H."/>
            <person name="Tian Y."/>
        </authorList>
    </citation>
    <scope>NUCLEOTIDE SEQUENCE [LARGE SCALE GENOMIC DNA]</scope>
    <source>
        <strain evidence="8 9">X9-2-2</strain>
    </source>
</reference>
<keyword evidence="2" id="KW-1003">Cell membrane</keyword>
<evidence type="ECO:0000256" key="5">
    <source>
        <dbReference type="ARBA" id="ARBA00023136"/>
    </source>
</evidence>